<dbReference type="Pfam" id="PF07729">
    <property type="entry name" value="FCD"/>
    <property type="match status" value="1"/>
</dbReference>
<protein>
    <recommendedName>
        <fullName evidence="4">HTH gntR-type domain-containing protein</fullName>
    </recommendedName>
</protein>
<keyword evidence="1" id="KW-0805">Transcription regulation</keyword>
<dbReference type="Pfam" id="PF00392">
    <property type="entry name" value="GntR"/>
    <property type="match status" value="1"/>
</dbReference>
<dbReference type="KEGG" id="vbo:CKY39_22020"/>
<dbReference type="PROSITE" id="PS50949">
    <property type="entry name" value="HTH_GNTR"/>
    <property type="match status" value="1"/>
</dbReference>
<evidence type="ECO:0000313" key="6">
    <source>
        <dbReference type="Proteomes" id="UP000217154"/>
    </source>
</evidence>
<dbReference type="Gene3D" id="1.20.120.530">
    <property type="entry name" value="GntR ligand-binding domain-like"/>
    <property type="match status" value="1"/>
</dbReference>
<dbReference type="GO" id="GO:0003700">
    <property type="term" value="F:DNA-binding transcription factor activity"/>
    <property type="evidence" value="ECO:0007669"/>
    <property type="project" value="InterPro"/>
</dbReference>
<dbReference type="AlphaFoldDB" id="A0A250DMX2"/>
<proteinExistence type="predicted"/>
<evidence type="ECO:0000313" key="5">
    <source>
        <dbReference type="EMBL" id="ATA55604.1"/>
    </source>
</evidence>
<dbReference type="PANTHER" id="PTHR43537:SF45">
    <property type="entry name" value="GNTR FAMILY REGULATORY PROTEIN"/>
    <property type="match status" value="1"/>
</dbReference>
<evidence type="ECO:0000259" key="4">
    <source>
        <dbReference type="PROSITE" id="PS50949"/>
    </source>
</evidence>
<dbReference type="InterPro" id="IPR011711">
    <property type="entry name" value="GntR_C"/>
</dbReference>
<dbReference type="SUPFAM" id="SSF48008">
    <property type="entry name" value="GntR ligand-binding domain-like"/>
    <property type="match status" value="1"/>
</dbReference>
<dbReference type="EMBL" id="CP023284">
    <property type="protein sequence ID" value="ATA55604.1"/>
    <property type="molecule type" value="Genomic_DNA"/>
</dbReference>
<dbReference type="SUPFAM" id="SSF46785">
    <property type="entry name" value="Winged helix' DNA-binding domain"/>
    <property type="match status" value="1"/>
</dbReference>
<dbReference type="InterPro" id="IPR036388">
    <property type="entry name" value="WH-like_DNA-bd_sf"/>
</dbReference>
<dbReference type="PANTHER" id="PTHR43537">
    <property type="entry name" value="TRANSCRIPTIONAL REGULATOR, GNTR FAMILY"/>
    <property type="match status" value="1"/>
</dbReference>
<evidence type="ECO:0000256" key="1">
    <source>
        <dbReference type="ARBA" id="ARBA00023015"/>
    </source>
</evidence>
<dbReference type="PRINTS" id="PR00035">
    <property type="entry name" value="HTHGNTR"/>
</dbReference>
<dbReference type="GO" id="GO:0003677">
    <property type="term" value="F:DNA binding"/>
    <property type="evidence" value="ECO:0007669"/>
    <property type="project" value="UniProtKB-KW"/>
</dbReference>
<sequence>MARASLIVQSAPLREQVYDALRLELRNGTISPGSRLLEVEVAARFGVSRTPVREALFQLARDGLIVTSDRGFMLPADTPRDIAHRLEAHLLIDPRVARHAATDASAEDIKLLGKALEKEQQAQQANRFAAFAESSYQFRLSWRKMCTNVPLQRCALMLEDQFLAVRNEFYRDPANRALAVFHDERVFAAIERCDGDAAEECTRVYMQELIKKFSVAS</sequence>
<dbReference type="CDD" id="cd07377">
    <property type="entry name" value="WHTH_GntR"/>
    <property type="match status" value="1"/>
</dbReference>
<dbReference type="SMART" id="SM00895">
    <property type="entry name" value="FCD"/>
    <property type="match status" value="1"/>
</dbReference>
<evidence type="ECO:0000256" key="3">
    <source>
        <dbReference type="ARBA" id="ARBA00023163"/>
    </source>
</evidence>
<gene>
    <name evidence="5" type="ORF">CKY39_22020</name>
</gene>
<dbReference type="Proteomes" id="UP000217154">
    <property type="component" value="Chromosome"/>
</dbReference>
<dbReference type="RefSeq" id="WP_095745954.1">
    <property type="nucleotide sequence ID" value="NZ_CP023284.1"/>
</dbReference>
<evidence type="ECO:0000256" key="2">
    <source>
        <dbReference type="ARBA" id="ARBA00023125"/>
    </source>
</evidence>
<reference evidence="5 6" key="1">
    <citation type="submission" date="2017-09" db="EMBL/GenBank/DDBJ databases">
        <title>The diverse metabolic capabilities of V. boronicumulans make it an excellent choice for continued studies on novel biodegradation.</title>
        <authorList>
            <person name="Sun S."/>
        </authorList>
    </citation>
    <scope>NUCLEOTIDE SEQUENCE [LARGE SCALE GENOMIC DNA]</scope>
    <source>
        <strain evidence="5 6">J1</strain>
    </source>
</reference>
<keyword evidence="2" id="KW-0238">DNA-binding</keyword>
<dbReference type="InterPro" id="IPR036390">
    <property type="entry name" value="WH_DNA-bd_sf"/>
</dbReference>
<feature type="domain" description="HTH gntR-type" evidence="4">
    <location>
        <begin position="11"/>
        <end position="77"/>
    </location>
</feature>
<dbReference type="InterPro" id="IPR008920">
    <property type="entry name" value="TF_FadR/GntR_C"/>
</dbReference>
<organism evidence="5 6">
    <name type="scientific">Variovorax boronicumulans</name>
    <dbReference type="NCBI Taxonomy" id="436515"/>
    <lineage>
        <taxon>Bacteria</taxon>
        <taxon>Pseudomonadati</taxon>
        <taxon>Pseudomonadota</taxon>
        <taxon>Betaproteobacteria</taxon>
        <taxon>Burkholderiales</taxon>
        <taxon>Comamonadaceae</taxon>
        <taxon>Variovorax</taxon>
    </lineage>
</organism>
<dbReference type="Gene3D" id="1.10.10.10">
    <property type="entry name" value="Winged helix-like DNA-binding domain superfamily/Winged helix DNA-binding domain"/>
    <property type="match status" value="1"/>
</dbReference>
<name>A0A250DMX2_9BURK</name>
<dbReference type="SMART" id="SM00345">
    <property type="entry name" value="HTH_GNTR"/>
    <property type="match status" value="1"/>
</dbReference>
<accession>A0A250DMX2</accession>
<dbReference type="InterPro" id="IPR000524">
    <property type="entry name" value="Tscrpt_reg_HTH_GntR"/>
</dbReference>
<keyword evidence="3" id="KW-0804">Transcription</keyword>